<comment type="catalytic activity">
    <reaction evidence="8">
        <text>L-threonyl-[protein] + ATP = O-phospho-L-threonyl-[protein] + ADP + H(+)</text>
        <dbReference type="Rhea" id="RHEA:46608"/>
        <dbReference type="Rhea" id="RHEA-COMP:11060"/>
        <dbReference type="Rhea" id="RHEA-COMP:11605"/>
        <dbReference type="ChEBI" id="CHEBI:15378"/>
        <dbReference type="ChEBI" id="CHEBI:30013"/>
        <dbReference type="ChEBI" id="CHEBI:30616"/>
        <dbReference type="ChEBI" id="CHEBI:61977"/>
        <dbReference type="ChEBI" id="CHEBI:456216"/>
        <dbReference type="EC" id="2.7.11.1"/>
    </reaction>
</comment>
<dbReference type="GO" id="GO:0005634">
    <property type="term" value="C:nucleus"/>
    <property type="evidence" value="ECO:0007669"/>
    <property type="project" value="TreeGrafter"/>
</dbReference>
<evidence type="ECO:0000256" key="2">
    <source>
        <dbReference type="ARBA" id="ARBA00011534"/>
    </source>
</evidence>
<dbReference type="SUPFAM" id="SSF56112">
    <property type="entry name" value="Protein kinase-like (PK-like)"/>
    <property type="match status" value="1"/>
</dbReference>
<sequence>MSQTTDKVDVPDAILENEVVGYGISSWVLRFDAVAKCYLSSEPHLREREIAVYERLTSPDGESHDAIVAFYGVLDGRSVLLQFARNGSIRQYYRKHNQDTPVHTRLCWAEQITSAIIFLHAKGVLHGDISCNNVFLDESFNAKLGDFAGSSIDGLPFLTVGDIGSSRLLQECYGAMHSLGLHHEDPQLGNFHLVGNRLMALDLEMVSFDKSADDHAYFMSTSVDHLGLQYQDLRSYFWRSGALESA</sequence>
<dbReference type="EC" id="2.7.11.1" evidence="3"/>
<dbReference type="InterPro" id="IPR011009">
    <property type="entry name" value="Kinase-like_dom_sf"/>
</dbReference>
<dbReference type="Pfam" id="PF07714">
    <property type="entry name" value="PK_Tyr_Ser-Thr"/>
    <property type="match status" value="1"/>
</dbReference>
<gene>
    <name evidence="11" type="ORF">TPAR_07978</name>
</gene>
<dbReference type="GO" id="GO:0004674">
    <property type="term" value="F:protein serine/threonine kinase activity"/>
    <property type="evidence" value="ECO:0007669"/>
    <property type="project" value="UniProtKB-EC"/>
</dbReference>
<dbReference type="Proteomes" id="UP000237481">
    <property type="component" value="Unassembled WGS sequence"/>
</dbReference>
<dbReference type="GO" id="GO:0000776">
    <property type="term" value="C:kinetochore"/>
    <property type="evidence" value="ECO:0007669"/>
    <property type="project" value="TreeGrafter"/>
</dbReference>
<evidence type="ECO:0000256" key="7">
    <source>
        <dbReference type="ARBA" id="ARBA00033194"/>
    </source>
</evidence>
<dbReference type="PROSITE" id="PS50011">
    <property type="entry name" value="PROTEIN_KINASE_DOM"/>
    <property type="match status" value="1"/>
</dbReference>
<accession>A0A2S4KNM9</accession>
<evidence type="ECO:0000256" key="3">
    <source>
        <dbReference type="ARBA" id="ARBA00012513"/>
    </source>
</evidence>
<dbReference type="GO" id="GO:0007052">
    <property type="term" value="P:mitotic spindle organization"/>
    <property type="evidence" value="ECO:0007669"/>
    <property type="project" value="TreeGrafter"/>
</dbReference>
<dbReference type="InterPro" id="IPR008266">
    <property type="entry name" value="Tyr_kinase_AS"/>
</dbReference>
<evidence type="ECO:0000256" key="1">
    <source>
        <dbReference type="ARBA" id="ARBA00003747"/>
    </source>
</evidence>
<dbReference type="OrthoDB" id="1668230at2759"/>
<proteinExistence type="predicted"/>
<dbReference type="InterPro" id="IPR000719">
    <property type="entry name" value="Prot_kinase_dom"/>
</dbReference>
<feature type="domain" description="Protein kinase" evidence="10">
    <location>
        <begin position="1"/>
        <end position="246"/>
    </location>
</feature>
<protein>
    <recommendedName>
        <fullName evidence="5">EKC/KEOPS complex subunit BUD32</fullName>
        <ecNumber evidence="3">2.7.11.1</ecNumber>
    </recommendedName>
    <alternativeName>
        <fullName evidence="6 7">Atypical Serine/threonine protein kinase BUD32</fullName>
    </alternativeName>
    <alternativeName>
        <fullName evidence="4">EKC/KEOPS complex subunit bud32</fullName>
    </alternativeName>
</protein>
<dbReference type="EMBL" id="PKSG01000984">
    <property type="protein sequence ID" value="POR31803.1"/>
    <property type="molecule type" value="Genomic_DNA"/>
</dbReference>
<evidence type="ECO:0000256" key="4">
    <source>
        <dbReference type="ARBA" id="ARBA00013948"/>
    </source>
</evidence>
<keyword evidence="12" id="KW-1185">Reference proteome</keyword>
<dbReference type="InterPro" id="IPR001245">
    <property type="entry name" value="Ser-Thr/Tyr_kinase_cat_dom"/>
</dbReference>
<evidence type="ECO:0000313" key="11">
    <source>
        <dbReference type="EMBL" id="POR31803.1"/>
    </source>
</evidence>
<evidence type="ECO:0000256" key="9">
    <source>
        <dbReference type="ARBA" id="ARBA00048679"/>
    </source>
</evidence>
<reference evidence="11 12" key="1">
    <citation type="submission" date="2018-01" db="EMBL/GenBank/DDBJ databases">
        <title>Harnessing the power of phylogenomics to disentangle the directionality and signatures of interkingdom host jumping in the parasitic fungal genus Tolypocladium.</title>
        <authorList>
            <person name="Quandt C.A."/>
            <person name="Patterson W."/>
            <person name="Spatafora J.W."/>
        </authorList>
    </citation>
    <scope>NUCLEOTIDE SEQUENCE [LARGE SCALE GENOMIC DNA]</scope>
    <source>
        <strain evidence="11 12">NRBC 100945</strain>
    </source>
</reference>
<dbReference type="GO" id="GO:0000922">
    <property type="term" value="C:spindle pole"/>
    <property type="evidence" value="ECO:0007669"/>
    <property type="project" value="TreeGrafter"/>
</dbReference>
<dbReference type="STRING" id="94208.A0A2S4KNM9"/>
<evidence type="ECO:0000256" key="6">
    <source>
        <dbReference type="ARBA" id="ARBA00030980"/>
    </source>
</evidence>
<dbReference type="AlphaFoldDB" id="A0A2S4KNM9"/>
<dbReference type="Gene3D" id="1.10.510.10">
    <property type="entry name" value="Transferase(Phosphotransferase) domain 1"/>
    <property type="match status" value="1"/>
</dbReference>
<comment type="catalytic activity">
    <reaction evidence="9">
        <text>L-seryl-[protein] + ATP = O-phospho-L-seryl-[protein] + ADP + H(+)</text>
        <dbReference type="Rhea" id="RHEA:17989"/>
        <dbReference type="Rhea" id="RHEA-COMP:9863"/>
        <dbReference type="Rhea" id="RHEA-COMP:11604"/>
        <dbReference type="ChEBI" id="CHEBI:15378"/>
        <dbReference type="ChEBI" id="CHEBI:29999"/>
        <dbReference type="ChEBI" id="CHEBI:30616"/>
        <dbReference type="ChEBI" id="CHEBI:83421"/>
        <dbReference type="ChEBI" id="CHEBI:456216"/>
        <dbReference type="EC" id="2.7.11.1"/>
    </reaction>
</comment>
<dbReference type="PANTHER" id="PTHR24345:SF93">
    <property type="entry name" value="SERINE_THREONINE-PROTEIN KINASE PLK1"/>
    <property type="match status" value="1"/>
</dbReference>
<dbReference type="PANTHER" id="PTHR24345">
    <property type="entry name" value="SERINE/THREONINE-PROTEIN KINASE PLK"/>
    <property type="match status" value="1"/>
</dbReference>
<organism evidence="11 12">
    <name type="scientific">Tolypocladium paradoxum</name>
    <dbReference type="NCBI Taxonomy" id="94208"/>
    <lineage>
        <taxon>Eukaryota</taxon>
        <taxon>Fungi</taxon>
        <taxon>Dikarya</taxon>
        <taxon>Ascomycota</taxon>
        <taxon>Pezizomycotina</taxon>
        <taxon>Sordariomycetes</taxon>
        <taxon>Hypocreomycetidae</taxon>
        <taxon>Hypocreales</taxon>
        <taxon>Ophiocordycipitaceae</taxon>
        <taxon>Tolypocladium</taxon>
    </lineage>
</organism>
<comment type="caution">
    <text evidence="11">The sequence shown here is derived from an EMBL/GenBank/DDBJ whole genome shotgun (WGS) entry which is preliminary data.</text>
</comment>
<name>A0A2S4KNM9_9HYPO</name>
<evidence type="ECO:0000259" key="10">
    <source>
        <dbReference type="PROSITE" id="PS50011"/>
    </source>
</evidence>
<dbReference type="SMART" id="SM00220">
    <property type="entry name" value="S_TKc"/>
    <property type="match status" value="1"/>
</dbReference>
<evidence type="ECO:0000256" key="8">
    <source>
        <dbReference type="ARBA" id="ARBA00047899"/>
    </source>
</evidence>
<dbReference type="GO" id="GO:0005524">
    <property type="term" value="F:ATP binding"/>
    <property type="evidence" value="ECO:0007669"/>
    <property type="project" value="InterPro"/>
</dbReference>
<comment type="function">
    <text evidence="1">Component of the EKC/KEOPS complex that is required for the formation of a threonylcarbamoyl group on adenosine at position 37 (t(6)A37) in tRNAs that read codons beginning with adenine. The complex is probably involved in the transfer of the threonylcarbamoyl moiety of threonylcarbamoyl-AMP (TC-AMP) to the N6 group of A37. BUD32 has ATPase activity in the context of the EKC/KEOPS complex and likely plays a supporting role to the catalytic subunit KAE1. The EKC/KEOPS complex also promotes both telomere uncapping and telomere elongation. The complex is required for efficient recruitment of transcriptional coactivators.</text>
</comment>
<evidence type="ECO:0000256" key="5">
    <source>
        <dbReference type="ARBA" id="ARBA00019973"/>
    </source>
</evidence>
<dbReference type="GO" id="GO:0005737">
    <property type="term" value="C:cytoplasm"/>
    <property type="evidence" value="ECO:0007669"/>
    <property type="project" value="TreeGrafter"/>
</dbReference>
<comment type="subunit">
    <text evidence="2">Component of the EKC/KEOPS complex composed of at least BUD32, CGI121, GON7, KAE1 and PCC1; the whole complex dimerizes.</text>
</comment>
<dbReference type="PROSITE" id="PS00109">
    <property type="entry name" value="PROTEIN_KINASE_TYR"/>
    <property type="match status" value="1"/>
</dbReference>
<evidence type="ECO:0000313" key="12">
    <source>
        <dbReference type="Proteomes" id="UP000237481"/>
    </source>
</evidence>